<dbReference type="Proteomes" id="UP000799779">
    <property type="component" value="Unassembled WGS sequence"/>
</dbReference>
<reference evidence="1" key="1">
    <citation type="journal article" date="2020" name="Stud. Mycol.">
        <title>101 Dothideomycetes genomes: a test case for predicting lifestyles and emergence of pathogens.</title>
        <authorList>
            <person name="Haridas S."/>
            <person name="Albert R."/>
            <person name="Binder M."/>
            <person name="Bloem J."/>
            <person name="Labutti K."/>
            <person name="Salamov A."/>
            <person name="Andreopoulos B."/>
            <person name="Baker S."/>
            <person name="Barry K."/>
            <person name="Bills G."/>
            <person name="Bluhm B."/>
            <person name="Cannon C."/>
            <person name="Castanera R."/>
            <person name="Culley D."/>
            <person name="Daum C."/>
            <person name="Ezra D."/>
            <person name="Gonzalez J."/>
            <person name="Henrissat B."/>
            <person name="Kuo A."/>
            <person name="Liang C."/>
            <person name="Lipzen A."/>
            <person name="Lutzoni F."/>
            <person name="Magnuson J."/>
            <person name="Mondo S."/>
            <person name="Nolan M."/>
            <person name="Ohm R."/>
            <person name="Pangilinan J."/>
            <person name="Park H.-J."/>
            <person name="Ramirez L."/>
            <person name="Alfaro M."/>
            <person name="Sun H."/>
            <person name="Tritt A."/>
            <person name="Yoshinaga Y."/>
            <person name="Zwiers L.-H."/>
            <person name="Turgeon B."/>
            <person name="Goodwin S."/>
            <person name="Spatafora J."/>
            <person name="Crous P."/>
            <person name="Grigoriev I."/>
        </authorList>
    </citation>
    <scope>NUCLEOTIDE SEQUENCE</scope>
    <source>
        <strain evidence="1">CBS 123094</strain>
    </source>
</reference>
<accession>A0A6A5W7S7</accession>
<dbReference type="AlphaFoldDB" id="A0A6A5W7S7"/>
<keyword evidence="2" id="KW-1185">Reference proteome</keyword>
<evidence type="ECO:0000313" key="2">
    <source>
        <dbReference type="Proteomes" id="UP000799779"/>
    </source>
</evidence>
<dbReference type="EMBL" id="ML977644">
    <property type="protein sequence ID" value="KAF1995165.1"/>
    <property type="molecule type" value="Genomic_DNA"/>
</dbReference>
<proteinExistence type="predicted"/>
<gene>
    <name evidence="1" type="ORF">P154DRAFT_350223</name>
</gene>
<name>A0A6A5W7S7_9PLEO</name>
<protein>
    <submittedName>
        <fullName evidence="1">Uncharacterized protein</fullName>
    </submittedName>
</protein>
<sequence length="97" mass="10553">MRDSGRVWGWACGRWKIGPQSGGKRRSRKALIMGGVGFSACGDAWLGDAATAPSNYTSSVRDLFGRERAPGRCGEELLVWMTSGCRTRQVEICENLG</sequence>
<evidence type="ECO:0000313" key="1">
    <source>
        <dbReference type="EMBL" id="KAF1995165.1"/>
    </source>
</evidence>
<organism evidence="1 2">
    <name type="scientific">Amniculicola lignicola CBS 123094</name>
    <dbReference type="NCBI Taxonomy" id="1392246"/>
    <lineage>
        <taxon>Eukaryota</taxon>
        <taxon>Fungi</taxon>
        <taxon>Dikarya</taxon>
        <taxon>Ascomycota</taxon>
        <taxon>Pezizomycotina</taxon>
        <taxon>Dothideomycetes</taxon>
        <taxon>Pleosporomycetidae</taxon>
        <taxon>Pleosporales</taxon>
        <taxon>Amniculicolaceae</taxon>
        <taxon>Amniculicola</taxon>
    </lineage>
</organism>